<protein>
    <submittedName>
        <fullName evidence="2">Uncharacterized protein</fullName>
    </submittedName>
</protein>
<feature type="region of interest" description="Disordered" evidence="1">
    <location>
        <begin position="83"/>
        <end position="105"/>
    </location>
</feature>
<dbReference type="EMBL" id="JANPWB010000016">
    <property type="protein sequence ID" value="KAJ1082067.1"/>
    <property type="molecule type" value="Genomic_DNA"/>
</dbReference>
<keyword evidence="3" id="KW-1185">Reference proteome</keyword>
<comment type="caution">
    <text evidence="2">The sequence shown here is derived from an EMBL/GenBank/DDBJ whole genome shotgun (WGS) entry which is preliminary data.</text>
</comment>
<evidence type="ECO:0000313" key="2">
    <source>
        <dbReference type="EMBL" id="KAJ1082067.1"/>
    </source>
</evidence>
<sequence>MHIGRSCSDVHTRIRSTAGMKDDHVPVALRLLQETGRMDLVHKGVIKHLRPASGVMVAVLACLPSRRVWGGGQAVRLGSWGKSGEGVSWQREGGGANKRLPRLQM</sequence>
<name>A0AAV7KV33_PLEWA</name>
<proteinExistence type="predicted"/>
<accession>A0AAV7KV33</accession>
<dbReference type="AlphaFoldDB" id="A0AAV7KV33"/>
<gene>
    <name evidence="2" type="ORF">NDU88_002237</name>
</gene>
<reference evidence="2" key="1">
    <citation type="journal article" date="2022" name="bioRxiv">
        <title>Sequencing and chromosome-scale assembly of the giantPleurodeles waltlgenome.</title>
        <authorList>
            <person name="Brown T."/>
            <person name="Elewa A."/>
            <person name="Iarovenko S."/>
            <person name="Subramanian E."/>
            <person name="Araus A.J."/>
            <person name="Petzold A."/>
            <person name="Susuki M."/>
            <person name="Suzuki K.-i.T."/>
            <person name="Hayashi T."/>
            <person name="Toyoda A."/>
            <person name="Oliveira C."/>
            <person name="Osipova E."/>
            <person name="Leigh N.D."/>
            <person name="Simon A."/>
            <person name="Yun M.H."/>
        </authorList>
    </citation>
    <scope>NUCLEOTIDE SEQUENCE</scope>
    <source>
        <strain evidence="2">20211129_DDA</strain>
        <tissue evidence="2">Liver</tissue>
    </source>
</reference>
<evidence type="ECO:0000256" key="1">
    <source>
        <dbReference type="SAM" id="MobiDB-lite"/>
    </source>
</evidence>
<organism evidence="2 3">
    <name type="scientific">Pleurodeles waltl</name>
    <name type="common">Iberian ribbed newt</name>
    <dbReference type="NCBI Taxonomy" id="8319"/>
    <lineage>
        <taxon>Eukaryota</taxon>
        <taxon>Metazoa</taxon>
        <taxon>Chordata</taxon>
        <taxon>Craniata</taxon>
        <taxon>Vertebrata</taxon>
        <taxon>Euteleostomi</taxon>
        <taxon>Amphibia</taxon>
        <taxon>Batrachia</taxon>
        <taxon>Caudata</taxon>
        <taxon>Salamandroidea</taxon>
        <taxon>Salamandridae</taxon>
        <taxon>Pleurodelinae</taxon>
        <taxon>Pleurodeles</taxon>
    </lineage>
</organism>
<dbReference type="Proteomes" id="UP001066276">
    <property type="component" value="Chromosome 12"/>
</dbReference>
<evidence type="ECO:0000313" key="3">
    <source>
        <dbReference type="Proteomes" id="UP001066276"/>
    </source>
</evidence>